<comment type="caution">
    <text evidence="1">The sequence shown here is derived from an EMBL/GenBank/DDBJ whole genome shotgun (WGS) entry which is preliminary data.</text>
</comment>
<proteinExistence type="predicted"/>
<protein>
    <submittedName>
        <fullName evidence="1">Uncharacterized protein</fullName>
    </submittedName>
</protein>
<sequence length="74" mass="8160">MSVLNRRIKHGGVSPWTTTLMITIMTVTTAVRLINGCNNNNVYLSCTDTTVKKSDGFTFELLSPPRTPFNEAAL</sequence>
<organism evidence="1 2">
    <name type="scientific">Pyrus ussuriensis x Pyrus communis</name>
    <dbReference type="NCBI Taxonomy" id="2448454"/>
    <lineage>
        <taxon>Eukaryota</taxon>
        <taxon>Viridiplantae</taxon>
        <taxon>Streptophyta</taxon>
        <taxon>Embryophyta</taxon>
        <taxon>Tracheophyta</taxon>
        <taxon>Spermatophyta</taxon>
        <taxon>Magnoliopsida</taxon>
        <taxon>eudicotyledons</taxon>
        <taxon>Gunneridae</taxon>
        <taxon>Pentapetalae</taxon>
        <taxon>rosids</taxon>
        <taxon>fabids</taxon>
        <taxon>Rosales</taxon>
        <taxon>Rosaceae</taxon>
        <taxon>Amygdaloideae</taxon>
        <taxon>Maleae</taxon>
        <taxon>Pyrus</taxon>
    </lineage>
</organism>
<gene>
    <name evidence="1" type="ORF">D8674_012244</name>
</gene>
<evidence type="ECO:0000313" key="1">
    <source>
        <dbReference type="EMBL" id="KAB2609076.1"/>
    </source>
</evidence>
<evidence type="ECO:0000313" key="2">
    <source>
        <dbReference type="Proteomes" id="UP000327157"/>
    </source>
</evidence>
<name>A0A5N5G127_9ROSA</name>
<reference evidence="2" key="2">
    <citation type="submission" date="2019-10" db="EMBL/GenBank/DDBJ databases">
        <title>A de novo genome assembly of a pear dwarfing rootstock.</title>
        <authorList>
            <person name="Wang F."/>
            <person name="Wang J."/>
            <person name="Li S."/>
            <person name="Zhang Y."/>
            <person name="Fang M."/>
            <person name="Ma L."/>
            <person name="Zhao Y."/>
            <person name="Jiang S."/>
        </authorList>
    </citation>
    <scope>NUCLEOTIDE SEQUENCE [LARGE SCALE GENOMIC DNA]</scope>
</reference>
<dbReference type="Proteomes" id="UP000327157">
    <property type="component" value="Chromosome 14"/>
</dbReference>
<keyword evidence="2" id="KW-1185">Reference proteome</keyword>
<accession>A0A5N5G127</accession>
<reference evidence="1 2" key="3">
    <citation type="submission" date="2019-11" db="EMBL/GenBank/DDBJ databases">
        <title>A de novo genome assembly of a pear dwarfing rootstock.</title>
        <authorList>
            <person name="Wang F."/>
            <person name="Wang J."/>
            <person name="Li S."/>
            <person name="Zhang Y."/>
            <person name="Fang M."/>
            <person name="Ma L."/>
            <person name="Zhao Y."/>
            <person name="Jiang S."/>
        </authorList>
    </citation>
    <scope>NUCLEOTIDE SEQUENCE [LARGE SCALE GENOMIC DNA]</scope>
    <source>
        <strain evidence="1">S2</strain>
        <tissue evidence="1">Leaf</tissue>
    </source>
</reference>
<dbReference type="EMBL" id="SMOL01000553">
    <property type="protein sequence ID" value="KAB2609076.1"/>
    <property type="molecule type" value="Genomic_DNA"/>
</dbReference>
<reference evidence="1 2" key="1">
    <citation type="submission" date="2019-09" db="EMBL/GenBank/DDBJ databases">
        <authorList>
            <person name="Ou C."/>
        </authorList>
    </citation>
    <scope>NUCLEOTIDE SEQUENCE [LARGE SCALE GENOMIC DNA]</scope>
    <source>
        <strain evidence="1">S2</strain>
        <tissue evidence="1">Leaf</tissue>
    </source>
</reference>
<dbReference type="AlphaFoldDB" id="A0A5N5G127"/>